<evidence type="ECO:0000256" key="6">
    <source>
        <dbReference type="ARBA" id="ARBA00022475"/>
    </source>
</evidence>
<feature type="transmembrane region" description="Helical" evidence="10">
    <location>
        <begin position="107"/>
        <end position="128"/>
    </location>
</feature>
<dbReference type="PROSITE" id="PS50850">
    <property type="entry name" value="MFS"/>
    <property type="match status" value="1"/>
</dbReference>
<keyword evidence="7 10" id="KW-0812">Transmembrane</keyword>
<feature type="transmembrane region" description="Helical" evidence="10">
    <location>
        <begin position="283"/>
        <end position="303"/>
    </location>
</feature>
<feature type="transmembrane region" description="Helical" evidence="10">
    <location>
        <begin position="375"/>
        <end position="396"/>
    </location>
</feature>
<dbReference type="RefSeq" id="WP_123643843.1">
    <property type="nucleotide sequence ID" value="NZ_ML119092.1"/>
</dbReference>
<dbReference type="PROSITE" id="PS00216">
    <property type="entry name" value="SUGAR_TRANSPORT_1"/>
    <property type="match status" value="1"/>
</dbReference>
<dbReference type="InterPro" id="IPR001958">
    <property type="entry name" value="Tet-R_TetA/multi-R_MdtG-like"/>
</dbReference>
<feature type="transmembrane region" description="Helical" evidence="10">
    <location>
        <begin position="347"/>
        <end position="369"/>
    </location>
</feature>
<evidence type="ECO:0000256" key="2">
    <source>
        <dbReference type="ARBA" id="ARBA00004651"/>
    </source>
</evidence>
<evidence type="ECO:0000256" key="4">
    <source>
        <dbReference type="ARBA" id="ARBA00007520"/>
    </source>
</evidence>
<evidence type="ECO:0000256" key="5">
    <source>
        <dbReference type="ARBA" id="ARBA00022448"/>
    </source>
</evidence>
<dbReference type="NCBIfam" id="TIGR00710">
    <property type="entry name" value="efflux_Bcr_CflA"/>
    <property type="match status" value="1"/>
</dbReference>
<comment type="caution">
    <text evidence="12">The sequence shown here is derived from an EMBL/GenBank/DDBJ whole genome shotgun (WGS) entry which is preliminary data.</text>
</comment>
<dbReference type="Pfam" id="PF07690">
    <property type="entry name" value="MFS_1"/>
    <property type="match status" value="1"/>
</dbReference>
<keyword evidence="9 10" id="KW-0472">Membrane</keyword>
<dbReference type="Gene3D" id="1.20.1720.10">
    <property type="entry name" value="Multidrug resistance protein D"/>
    <property type="match status" value="1"/>
</dbReference>
<comment type="function">
    <text evidence="1">Resistance to tetracycline by an active tetracycline efflux. This is an energy-dependent process that decreases the accumulation of the antibiotic in whole cells. This protein functions as a metal-tetracycline/H(+) antiporter.</text>
</comment>
<feature type="transmembrane region" description="Helical" evidence="10">
    <location>
        <begin position="51"/>
        <end position="71"/>
    </location>
</feature>
<keyword evidence="6" id="KW-1003">Cell membrane</keyword>
<feature type="transmembrane region" description="Helical" evidence="10">
    <location>
        <begin position="140"/>
        <end position="162"/>
    </location>
</feature>
<dbReference type="GO" id="GO:1990961">
    <property type="term" value="P:xenobiotic detoxification by transmembrane export across the plasma membrane"/>
    <property type="evidence" value="ECO:0007669"/>
    <property type="project" value="InterPro"/>
</dbReference>
<evidence type="ECO:0000256" key="7">
    <source>
        <dbReference type="ARBA" id="ARBA00022692"/>
    </source>
</evidence>
<evidence type="ECO:0000256" key="3">
    <source>
        <dbReference type="ARBA" id="ARBA00006236"/>
    </source>
</evidence>
<comment type="similarity">
    <text evidence="3 10">Belongs to the major facilitator superfamily. Bcr/CmlA family.</text>
</comment>
<dbReference type="AlphaFoldDB" id="A0A3N2QMH9"/>
<feature type="transmembrane region" description="Helical" evidence="10">
    <location>
        <begin position="18"/>
        <end position="39"/>
    </location>
</feature>
<accession>A0A3N2QMH9</accession>
<gene>
    <name evidence="12" type="ORF">EAT49_18710</name>
</gene>
<evidence type="ECO:0000313" key="13">
    <source>
        <dbReference type="Proteomes" id="UP000268016"/>
    </source>
</evidence>
<dbReference type="PRINTS" id="PR01035">
    <property type="entry name" value="TCRTETA"/>
</dbReference>
<protein>
    <recommendedName>
        <fullName evidence="10">Bcr/CflA family efflux transporter</fullName>
    </recommendedName>
</protein>
<dbReference type="InterPro" id="IPR036259">
    <property type="entry name" value="MFS_trans_sf"/>
</dbReference>
<evidence type="ECO:0000256" key="9">
    <source>
        <dbReference type="ARBA" id="ARBA00023136"/>
    </source>
</evidence>
<name>A0A3N2QMH9_9RHOB</name>
<dbReference type="OrthoDB" id="9800416at2"/>
<proteinExistence type="inferred from homology"/>
<evidence type="ECO:0000256" key="1">
    <source>
        <dbReference type="ARBA" id="ARBA00003279"/>
    </source>
</evidence>
<keyword evidence="13" id="KW-1185">Reference proteome</keyword>
<keyword evidence="8 10" id="KW-1133">Transmembrane helix</keyword>
<evidence type="ECO:0000256" key="8">
    <source>
        <dbReference type="ARBA" id="ARBA00022989"/>
    </source>
</evidence>
<feature type="domain" description="Major facilitator superfamily (MFS) profile" evidence="11">
    <location>
        <begin position="17"/>
        <end position="401"/>
    </location>
</feature>
<keyword evidence="5 10" id="KW-0813">Transport</keyword>
<feature type="transmembrane region" description="Helical" evidence="10">
    <location>
        <begin position="250"/>
        <end position="271"/>
    </location>
</feature>
<dbReference type="GO" id="GO:0005886">
    <property type="term" value="C:plasma membrane"/>
    <property type="evidence" value="ECO:0007669"/>
    <property type="project" value="UniProtKB-SubCell"/>
</dbReference>
<comment type="subcellular location">
    <subcellularLocation>
        <location evidence="10">Cell inner membrane</location>
        <topology evidence="10">Multi-pass membrane protein</topology>
    </subcellularLocation>
    <subcellularLocation>
        <location evidence="2">Cell membrane</location>
        <topology evidence="2">Multi-pass membrane protein</topology>
    </subcellularLocation>
</comment>
<dbReference type="InterPro" id="IPR005829">
    <property type="entry name" value="Sugar_transporter_CS"/>
</dbReference>
<comment type="similarity">
    <text evidence="4">Belongs to the major facilitator superfamily. TCR/Tet family.</text>
</comment>
<dbReference type="InterPro" id="IPR020846">
    <property type="entry name" value="MFS_dom"/>
</dbReference>
<feature type="transmembrane region" description="Helical" evidence="10">
    <location>
        <begin position="83"/>
        <end position="101"/>
    </location>
</feature>
<dbReference type="GO" id="GO:0042910">
    <property type="term" value="F:xenobiotic transmembrane transporter activity"/>
    <property type="evidence" value="ECO:0007669"/>
    <property type="project" value="InterPro"/>
</dbReference>
<feature type="transmembrane region" description="Helical" evidence="10">
    <location>
        <begin position="309"/>
        <end position="335"/>
    </location>
</feature>
<dbReference type="PANTHER" id="PTHR42718:SF9">
    <property type="entry name" value="MAJOR FACILITATOR SUPERFAMILY MULTIDRUG TRANSPORTER MFSC"/>
    <property type="match status" value="1"/>
</dbReference>
<evidence type="ECO:0000259" key="11">
    <source>
        <dbReference type="PROSITE" id="PS50850"/>
    </source>
</evidence>
<evidence type="ECO:0000313" key="12">
    <source>
        <dbReference type="EMBL" id="ROT96275.1"/>
    </source>
</evidence>
<keyword evidence="10" id="KW-0997">Cell inner membrane</keyword>
<organism evidence="12 13">
    <name type="scientific">Histidinibacterium lentulum</name>
    <dbReference type="NCBI Taxonomy" id="2480588"/>
    <lineage>
        <taxon>Bacteria</taxon>
        <taxon>Pseudomonadati</taxon>
        <taxon>Pseudomonadota</taxon>
        <taxon>Alphaproteobacteria</taxon>
        <taxon>Rhodobacterales</taxon>
        <taxon>Paracoccaceae</taxon>
        <taxon>Histidinibacterium</taxon>
    </lineage>
</organism>
<sequence>MTTAPAVRFLDRTTPPHIVTLILLAGVSALTMSIFLPSLSGMAVYFGVDYAVMQLAVSGYLATTAVLQVVIGPVSDRYGRRPVTLAALGIFIAATLGAMLAPTAAVFLFFRMFQGAVVTGIVLSRAIVRDMVPQEQAASKIGYVTMGMALVPMVGPMIGGALDQAFGWQAVFGFLALCGAGVLLLSLADQGETLASGGMGFREQVRTWPELLRSPRFWGYTICTAFASGAFFAFLGGASFVAQDIYGLNAFWTGVALGAPAVGYATGNFLSGRFSVAVGMNRMILLGVLATTFGLGLSLLLTVTGLGNAWTFFLLVTFMGLGNGMTLPNATAGLLGVRPHLAGTASGLGGAMMIGGGAALSALAGAVLSVESGSWPLQAIMLVSTLFSGVAIAYVIRRERQLGIPA</sequence>
<dbReference type="InterPro" id="IPR004812">
    <property type="entry name" value="Efflux_drug-R_Bcr/CmlA"/>
</dbReference>
<reference evidence="12 13" key="1">
    <citation type="submission" date="2018-10" db="EMBL/GenBank/DDBJ databases">
        <title>Histidinibacterium lentulum gen. nov., sp. nov., a marine bacterium from the culture broth of Picochlorum sp. 122.</title>
        <authorList>
            <person name="Wang G."/>
        </authorList>
    </citation>
    <scope>NUCLEOTIDE SEQUENCE [LARGE SCALE GENOMIC DNA]</scope>
    <source>
        <strain evidence="12 13">B17</strain>
    </source>
</reference>
<dbReference type="InterPro" id="IPR011701">
    <property type="entry name" value="MFS"/>
</dbReference>
<feature type="transmembrane region" description="Helical" evidence="10">
    <location>
        <begin position="217"/>
        <end position="238"/>
    </location>
</feature>
<evidence type="ECO:0000256" key="10">
    <source>
        <dbReference type="RuleBase" id="RU365088"/>
    </source>
</evidence>
<feature type="transmembrane region" description="Helical" evidence="10">
    <location>
        <begin position="168"/>
        <end position="188"/>
    </location>
</feature>
<dbReference type="SUPFAM" id="SSF103473">
    <property type="entry name" value="MFS general substrate transporter"/>
    <property type="match status" value="1"/>
</dbReference>
<dbReference type="EMBL" id="RDRB01000012">
    <property type="protein sequence ID" value="ROT96275.1"/>
    <property type="molecule type" value="Genomic_DNA"/>
</dbReference>
<dbReference type="Proteomes" id="UP000268016">
    <property type="component" value="Unassembled WGS sequence"/>
</dbReference>
<dbReference type="PANTHER" id="PTHR42718">
    <property type="entry name" value="MAJOR FACILITATOR SUPERFAMILY MULTIDRUG TRANSPORTER MFSC"/>
    <property type="match status" value="1"/>
</dbReference>
<dbReference type="CDD" id="cd17320">
    <property type="entry name" value="MFS_MdfA_MDR_like"/>
    <property type="match status" value="1"/>
</dbReference>